<evidence type="ECO:0000256" key="1">
    <source>
        <dbReference type="SAM" id="Phobius"/>
    </source>
</evidence>
<evidence type="ECO:0000313" key="3">
    <source>
        <dbReference type="Proteomes" id="UP000321440"/>
    </source>
</evidence>
<gene>
    <name evidence="2" type="ORF">AHA02nite_15610</name>
</gene>
<keyword evidence="3" id="KW-1185">Reference proteome</keyword>
<accession>A0A511W3V9</accession>
<keyword evidence="1" id="KW-0812">Transmembrane</keyword>
<organism evidence="2 3">
    <name type="scientific">Alkalibacillus haloalkaliphilus</name>
    <dbReference type="NCBI Taxonomy" id="94136"/>
    <lineage>
        <taxon>Bacteria</taxon>
        <taxon>Bacillati</taxon>
        <taxon>Bacillota</taxon>
        <taxon>Bacilli</taxon>
        <taxon>Bacillales</taxon>
        <taxon>Bacillaceae</taxon>
        <taxon>Alkalibacillus</taxon>
    </lineage>
</organism>
<dbReference type="Proteomes" id="UP000321440">
    <property type="component" value="Unassembled WGS sequence"/>
</dbReference>
<name>A0A511W3V9_9BACI</name>
<dbReference type="RefSeq" id="WP_146816012.1">
    <property type="nucleotide sequence ID" value="NZ_BJYA01000010.1"/>
</dbReference>
<protein>
    <submittedName>
        <fullName evidence="2">Uncharacterized protein</fullName>
    </submittedName>
</protein>
<sequence length="492" mass="57541">MTRNQKLRERFLKTRFQKVLLGVCILIILAVIAVYYFYTNHPAMQYAEIEQNTVEQLTQYTDQYTQEEHKLMNSLSNTPSEAGFVIKGNVNSSSGGRQLDTIRSLLLSSEISGTRFLSPNTSEVGYNFQLEAMGIHLMDGILYQNDSYTQLKADWLPRVYGVKNRLELPNAEDYFLEVPKWYDAQSNWFERHSITQSSDRYGLMFAQLISNLNFDVEDLSGDQRKLTVELPEQEANSFLSEVVENVEANDEVNQDLLNTIEKVQVKDDVLYEATFSDQFVENRELFAVIQYEEDLYDVHLSFNTFLQNHSFETELVLKVQSQDRQQDFEVRHTSSGVEEGNQLNIEQNAFVQYEFNGEYDAARLNWHTIHEDGLKQTNFELYLADDTTQNPLQGKLTNEYQHSDQRGVHNTYINLIIDEELLGQRDIPFNEIELSIERDINFVDNVDVPIIEEEETQWIEWDTLYELERLYQQAKSIATDEVDELIREMWPF</sequence>
<keyword evidence="1" id="KW-1133">Transmembrane helix</keyword>
<dbReference type="EMBL" id="BJYA01000010">
    <property type="protein sequence ID" value="GEN45785.1"/>
    <property type="molecule type" value="Genomic_DNA"/>
</dbReference>
<feature type="transmembrane region" description="Helical" evidence="1">
    <location>
        <begin position="20"/>
        <end position="38"/>
    </location>
</feature>
<dbReference type="AlphaFoldDB" id="A0A511W3V9"/>
<reference evidence="2 3" key="1">
    <citation type="submission" date="2019-07" db="EMBL/GenBank/DDBJ databases">
        <title>Whole genome shotgun sequence of Alkalibacillus haloalkaliphilus NBRC 103110.</title>
        <authorList>
            <person name="Hosoyama A."/>
            <person name="Uohara A."/>
            <person name="Ohji S."/>
            <person name="Ichikawa N."/>
        </authorList>
    </citation>
    <scope>NUCLEOTIDE SEQUENCE [LARGE SCALE GENOMIC DNA]</scope>
    <source>
        <strain evidence="2 3">NBRC 103110</strain>
    </source>
</reference>
<comment type="caution">
    <text evidence="2">The sequence shown here is derived from an EMBL/GenBank/DDBJ whole genome shotgun (WGS) entry which is preliminary data.</text>
</comment>
<evidence type="ECO:0000313" key="2">
    <source>
        <dbReference type="EMBL" id="GEN45785.1"/>
    </source>
</evidence>
<proteinExistence type="predicted"/>
<dbReference type="OrthoDB" id="2954878at2"/>
<keyword evidence="1" id="KW-0472">Membrane</keyword>